<dbReference type="Proteomes" id="UP000585614">
    <property type="component" value="Unassembled WGS sequence"/>
</dbReference>
<feature type="compositionally biased region" description="Gly residues" evidence="1">
    <location>
        <begin position="90"/>
        <end position="105"/>
    </location>
</feature>
<evidence type="ECO:0000256" key="1">
    <source>
        <dbReference type="SAM" id="MobiDB-lite"/>
    </source>
</evidence>
<feature type="region of interest" description="Disordered" evidence="1">
    <location>
        <begin position="1"/>
        <end position="46"/>
    </location>
</feature>
<sequence>MTATAKVDGKTSTSWLGPTPGPQDKTVQESAARWGGVGRKPGRAHGQGVSDWLFFCVNTRDRSYKDRSGVFTWETGPSLAQYLPGFSSPAGGGGGVGDPGCGGSCDPGLEEAKGGRAALRGEYPPGSKRVQPLLESPARPRPRRCTSDPSWLGLQPRVRSASAHAPRPLAQ</sequence>
<dbReference type="AlphaFoldDB" id="A0A7J7ZD10"/>
<protein>
    <submittedName>
        <fullName evidence="2">Uncharacterized protein</fullName>
    </submittedName>
</protein>
<evidence type="ECO:0000313" key="3">
    <source>
        <dbReference type="Proteomes" id="UP000585614"/>
    </source>
</evidence>
<organism evidence="2 3">
    <name type="scientific">Rhinolophus ferrumequinum</name>
    <name type="common">Greater horseshoe bat</name>
    <dbReference type="NCBI Taxonomy" id="59479"/>
    <lineage>
        <taxon>Eukaryota</taxon>
        <taxon>Metazoa</taxon>
        <taxon>Chordata</taxon>
        <taxon>Craniata</taxon>
        <taxon>Vertebrata</taxon>
        <taxon>Euteleostomi</taxon>
        <taxon>Mammalia</taxon>
        <taxon>Eutheria</taxon>
        <taxon>Laurasiatheria</taxon>
        <taxon>Chiroptera</taxon>
        <taxon>Yinpterochiroptera</taxon>
        <taxon>Rhinolophoidea</taxon>
        <taxon>Rhinolophidae</taxon>
        <taxon>Rhinolophinae</taxon>
        <taxon>Rhinolophus</taxon>
    </lineage>
</organism>
<accession>A0A7J7ZD10</accession>
<name>A0A7J7ZD10_RHIFE</name>
<evidence type="ECO:0000313" key="2">
    <source>
        <dbReference type="EMBL" id="KAF6372014.1"/>
    </source>
</evidence>
<feature type="region of interest" description="Disordered" evidence="1">
    <location>
        <begin position="84"/>
        <end position="171"/>
    </location>
</feature>
<comment type="caution">
    <text evidence="2">The sequence shown here is derived from an EMBL/GenBank/DDBJ whole genome shotgun (WGS) entry which is preliminary data.</text>
</comment>
<proteinExistence type="predicted"/>
<gene>
    <name evidence="2" type="ORF">mRhiFer1_009753</name>
</gene>
<reference evidence="2 3" key="1">
    <citation type="journal article" date="2020" name="Nature">
        <title>Six reference-quality genomes reveal evolution of bat adaptations.</title>
        <authorList>
            <person name="Jebb D."/>
            <person name="Huang Z."/>
            <person name="Pippel M."/>
            <person name="Hughes G.M."/>
            <person name="Lavrichenko K."/>
            <person name="Devanna P."/>
            <person name="Winkler S."/>
            <person name="Jermiin L.S."/>
            <person name="Skirmuntt E.C."/>
            <person name="Katzourakis A."/>
            <person name="Burkitt-Gray L."/>
            <person name="Ray D.A."/>
            <person name="Sullivan K.A.M."/>
            <person name="Roscito J.G."/>
            <person name="Kirilenko B.M."/>
            <person name="Davalos L.M."/>
            <person name="Corthals A.P."/>
            <person name="Power M.L."/>
            <person name="Jones G."/>
            <person name="Ransome R.D."/>
            <person name="Dechmann D.K.N."/>
            <person name="Locatelli A.G."/>
            <person name="Puechmaille S.J."/>
            <person name="Fedrigo O."/>
            <person name="Jarvis E.D."/>
            <person name="Hiller M."/>
            <person name="Vernes S.C."/>
            <person name="Myers E.W."/>
            <person name="Teeling E.C."/>
        </authorList>
    </citation>
    <scope>NUCLEOTIDE SEQUENCE [LARGE SCALE GENOMIC DNA]</scope>
    <source>
        <strain evidence="2">MRhiFer1</strain>
        <tissue evidence="2">Lung</tissue>
    </source>
</reference>
<dbReference type="EMBL" id="JACAGC010000004">
    <property type="protein sequence ID" value="KAF6372014.1"/>
    <property type="molecule type" value="Genomic_DNA"/>
</dbReference>